<protein>
    <submittedName>
        <fullName evidence="8">PLP-dependent aminotransferase family protein</fullName>
    </submittedName>
</protein>
<proteinExistence type="inferred from homology"/>
<sequence length="487" mass="54924">MLPVFSIDRNAKVPLHRQIYDGFRSAILRRDLRPGQQIPSSRELAAEMHVSRFPVLNAYAQLLAEGYFESRVGSGTFVSTSLPEQKMSVSLPPKEPTREPSGPRSVSRRSLQYPDFEYHAAIRGWGAFGVHQPAIEEFPFTIWSSLVARHTKNPQLNAIHHIDPMGTERFRKAIAEYLRSARGVKCEADQVMIVSGSQQALDITARVLFDPGDPVWIEEPGYRLERNVLLAAGCKLIPVPVDREGLDVNAGMAKNRKARAAFVTPSHQYPLGSTMSASRRLQLLNWAQQAGAWIIEDDYDSEYRYESLPIASLHGLDVNSRVIYIGTFSKVLFASLRLGYIVIPEDLVQRFVAVRHLMDIFPPYLYQEVLTDVITEGHFARHLRKMRQLYGEKRTILADSVREEFGGAVEIHGVEAGMHLAVTFPGGVADVEIAQRAAKERLWLWPLSPSYMGDHPKQGFVLGFGSTPRDHIRRTVRQLKALIETYK</sequence>
<dbReference type="SMART" id="SM00345">
    <property type="entry name" value="HTH_GNTR"/>
    <property type="match status" value="1"/>
</dbReference>
<dbReference type="GO" id="GO:0008483">
    <property type="term" value="F:transaminase activity"/>
    <property type="evidence" value="ECO:0007669"/>
    <property type="project" value="UniProtKB-KW"/>
</dbReference>
<dbReference type="Gene3D" id="3.40.640.10">
    <property type="entry name" value="Type I PLP-dependent aspartate aminotransferase-like (Major domain)"/>
    <property type="match status" value="1"/>
</dbReference>
<dbReference type="InterPro" id="IPR036388">
    <property type="entry name" value="WH-like_DNA-bd_sf"/>
</dbReference>
<dbReference type="PANTHER" id="PTHR46577">
    <property type="entry name" value="HTH-TYPE TRANSCRIPTIONAL REGULATORY PROTEIN GABR"/>
    <property type="match status" value="1"/>
</dbReference>
<dbReference type="PANTHER" id="PTHR46577:SF1">
    <property type="entry name" value="HTH-TYPE TRANSCRIPTIONAL REGULATORY PROTEIN GABR"/>
    <property type="match status" value="1"/>
</dbReference>
<feature type="domain" description="HTH gntR-type" evidence="7">
    <location>
        <begin position="13"/>
        <end position="81"/>
    </location>
</feature>
<keyword evidence="8" id="KW-0808">Transferase</keyword>
<comment type="similarity">
    <text evidence="1">In the C-terminal section; belongs to the class-I pyridoxal-phosphate-dependent aminotransferase family.</text>
</comment>
<dbReference type="SUPFAM" id="SSF53383">
    <property type="entry name" value="PLP-dependent transferases"/>
    <property type="match status" value="1"/>
</dbReference>
<gene>
    <name evidence="8" type="ORF">ACFPT7_19275</name>
</gene>
<dbReference type="InterPro" id="IPR015421">
    <property type="entry name" value="PyrdxlP-dep_Trfase_major"/>
</dbReference>
<dbReference type="Proteomes" id="UP001596091">
    <property type="component" value="Unassembled WGS sequence"/>
</dbReference>
<evidence type="ECO:0000313" key="8">
    <source>
        <dbReference type="EMBL" id="MFC5864457.1"/>
    </source>
</evidence>
<dbReference type="InterPro" id="IPR036390">
    <property type="entry name" value="WH_DNA-bd_sf"/>
</dbReference>
<evidence type="ECO:0000256" key="1">
    <source>
        <dbReference type="ARBA" id="ARBA00005384"/>
    </source>
</evidence>
<feature type="region of interest" description="Disordered" evidence="6">
    <location>
        <begin position="84"/>
        <end position="108"/>
    </location>
</feature>
<evidence type="ECO:0000313" key="9">
    <source>
        <dbReference type="Proteomes" id="UP001596091"/>
    </source>
</evidence>
<dbReference type="Gene3D" id="1.10.10.10">
    <property type="entry name" value="Winged helix-like DNA-binding domain superfamily/Winged helix DNA-binding domain"/>
    <property type="match status" value="1"/>
</dbReference>
<evidence type="ECO:0000256" key="3">
    <source>
        <dbReference type="ARBA" id="ARBA00023015"/>
    </source>
</evidence>
<evidence type="ECO:0000259" key="7">
    <source>
        <dbReference type="PROSITE" id="PS50949"/>
    </source>
</evidence>
<keyword evidence="2" id="KW-0663">Pyridoxal phosphate</keyword>
<dbReference type="CDD" id="cd07377">
    <property type="entry name" value="WHTH_GntR"/>
    <property type="match status" value="1"/>
</dbReference>
<keyword evidence="3" id="KW-0805">Transcription regulation</keyword>
<evidence type="ECO:0000256" key="2">
    <source>
        <dbReference type="ARBA" id="ARBA00022898"/>
    </source>
</evidence>
<dbReference type="Pfam" id="PF00155">
    <property type="entry name" value="Aminotran_1_2"/>
    <property type="match status" value="1"/>
</dbReference>
<dbReference type="InterPro" id="IPR051446">
    <property type="entry name" value="HTH_trans_reg/aminotransferase"/>
</dbReference>
<evidence type="ECO:0000256" key="6">
    <source>
        <dbReference type="SAM" id="MobiDB-lite"/>
    </source>
</evidence>
<dbReference type="Pfam" id="PF00392">
    <property type="entry name" value="GntR"/>
    <property type="match status" value="1"/>
</dbReference>
<evidence type="ECO:0000256" key="4">
    <source>
        <dbReference type="ARBA" id="ARBA00023125"/>
    </source>
</evidence>
<name>A0ABW1EJI4_9BACT</name>
<dbReference type="InterPro" id="IPR000524">
    <property type="entry name" value="Tscrpt_reg_HTH_GntR"/>
</dbReference>
<dbReference type="PROSITE" id="PS50949">
    <property type="entry name" value="HTH_GNTR"/>
    <property type="match status" value="1"/>
</dbReference>
<dbReference type="InterPro" id="IPR015424">
    <property type="entry name" value="PyrdxlP-dep_Trfase"/>
</dbReference>
<comment type="caution">
    <text evidence="8">The sequence shown here is derived from an EMBL/GenBank/DDBJ whole genome shotgun (WGS) entry which is preliminary data.</text>
</comment>
<dbReference type="EMBL" id="JBHSPH010000010">
    <property type="protein sequence ID" value="MFC5864457.1"/>
    <property type="molecule type" value="Genomic_DNA"/>
</dbReference>
<dbReference type="InterPro" id="IPR004839">
    <property type="entry name" value="Aminotransferase_I/II_large"/>
</dbReference>
<dbReference type="SUPFAM" id="SSF46785">
    <property type="entry name" value="Winged helix' DNA-binding domain"/>
    <property type="match status" value="1"/>
</dbReference>
<keyword evidence="9" id="KW-1185">Reference proteome</keyword>
<keyword evidence="5" id="KW-0804">Transcription</keyword>
<dbReference type="RefSeq" id="WP_263333218.1">
    <property type="nucleotide sequence ID" value="NZ_JAGSYH010000001.1"/>
</dbReference>
<organism evidence="8 9">
    <name type="scientific">Acidicapsa dinghuensis</name>
    <dbReference type="NCBI Taxonomy" id="2218256"/>
    <lineage>
        <taxon>Bacteria</taxon>
        <taxon>Pseudomonadati</taxon>
        <taxon>Acidobacteriota</taxon>
        <taxon>Terriglobia</taxon>
        <taxon>Terriglobales</taxon>
        <taxon>Acidobacteriaceae</taxon>
        <taxon>Acidicapsa</taxon>
    </lineage>
</organism>
<reference evidence="9" key="1">
    <citation type="journal article" date="2019" name="Int. J. Syst. Evol. Microbiol.">
        <title>The Global Catalogue of Microorganisms (GCM) 10K type strain sequencing project: providing services to taxonomists for standard genome sequencing and annotation.</title>
        <authorList>
            <consortium name="The Broad Institute Genomics Platform"/>
            <consortium name="The Broad Institute Genome Sequencing Center for Infectious Disease"/>
            <person name="Wu L."/>
            <person name="Ma J."/>
        </authorList>
    </citation>
    <scope>NUCLEOTIDE SEQUENCE [LARGE SCALE GENOMIC DNA]</scope>
    <source>
        <strain evidence="9">JCM 4087</strain>
    </source>
</reference>
<accession>A0ABW1EJI4</accession>
<keyword evidence="8" id="KW-0032">Aminotransferase</keyword>
<keyword evidence="4" id="KW-0238">DNA-binding</keyword>
<evidence type="ECO:0000256" key="5">
    <source>
        <dbReference type="ARBA" id="ARBA00023163"/>
    </source>
</evidence>
<dbReference type="CDD" id="cd00609">
    <property type="entry name" value="AAT_like"/>
    <property type="match status" value="1"/>
</dbReference>